<name>A0ABW5QRR1_9BACL</name>
<protein>
    <submittedName>
        <fullName evidence="2">Uncharacterized protein</fullName>
    </submittedName>
</protein>
<evidence type="ECO:0000313" key="2">
    <source>
        <dbReference type="EMBL" id="MFD2658835.1"/>
    </source>
</evidence>
<dbReference type="RefSeq" id="WP_080837027.1">
    <property type="nucleotide sequence ID" value="NZ_JBHUMY010000001.1"/>
</dbReference>
<sequence>MNSIKKVFLIIGVLMLAFIVWSLVFNDGGVVRTAYDAISSPINSAWQTVTGDPDAKLLPDWGDTGVDLEDNLNDQSGGF</sequence>
<keyword evidence="1" id="KW-0472">Membrane</keyword>
<dbReference type="EMBL" id="JBHUMY010000001">
    <property type="protein sequence ID" value="MFD2658835.1"/>
    <property type="molecule type" value="Genomic_DNA"/>
</dbReference>
<evidence type="ECO:0000313" key="3">
    <source>
        <dbReference type="Proteomes" id="UP001597493"/>
    </source>
</evidence>
<gene>
    <name evidence="2" type="ORF">ACFSW5_00985</name>
</gene>
<keyword evidence="1" id="KW-1133">Transmembrane helix</keyword>
<proteinExistence type="predicted"/>
<evidence type="ECO:0000256" key="1">
    <source>
        <dbReference type="SAM" id="Phobius"/>
    </source>
</evidence>
<feature type="transmembrane region" description="Helical" evidence="1">
    <location>
        <begin position="7"/>
        <end position="25"/>
    </location>
</feature>
<reference evidence="3" key="1">
    <citation type="journal article" date="2019" name="Int. J. Syst. Evol. Microbiol.">
        <title>The Global Catalogue of Microorganisms (GCM) 10K type strain sequencing project: providing services to taxonomists for standard genome sequencing and annotation.</title>
        <authorList>
            <consortium name="The Broad Institute Genomics Platform"/>
            <consortium name="The Broad Institute Genome Sequencing Center for Infectious Disease"/>
            <person name="Wu L."/>
            <person name="Ma J."/>
        </authorList>
    </citation>
    <scope>NUCLEOTIDE SEQUENCE [LARGE SCALE GENOMIC DNA]</scope>
    <source>
        <strain evidence="3">TISTR 1827</strain>
    </source>
</reference>
<keyword evidence="1" id="KW-0812">Transmembrane</keyword>
<organism evidence="2 3">
    <name type="scientific">Paenibacillus thailandensis</name>
    <dbReference type="NCBI Taxonomy" id="393250"/>
    <lineage>
        <taxon>Bacteria</taxon>
        <taxon>Bacillati</taxon>
        <taxon>Bacillota</taxon>
        <taxon>Bacilli</taxon>
        <taxon>Bacillales</taxon>
        <taxon>Paenibacillaceae</taxon>
        <taxon>Paenibacillus</taxon>
    </lineage>
</organism>
<comment type="caution">
    <text evidence="2">The sequence shown here is derived from an EMBL/GenBank/DDBJ whole genome shotgun (WGS) entry which is preliminary data.</text>
</comment>
<accession>A0ABW5QRR1</accession>
<dbReference type="Proteomes" id="UP001597493">
    <property type="component" value="Unassembled WGS sequence"/>
</dbReference>
<keyword evidence="3" id="KW-1185">Reference proteome</keyword>